<sequence>MYTLDTVPSEIRLKIFEQFMQGAACTLVLYVQPPCPSHHRPASDTKDVVKKESNLLVVFHSKGQSLRVVKSLVFYKEAFHGNLLASNRKIRIEFLGYLGRDLHLVVAPASAKGTTFTGCDNCCPIDSFSGLVHEPLRGLVKTIAVGKFNGLVPLRAAIPHGFPTLRKVVLPPLRLGLDVIGVDLHAYASTSALTLPEIVVGPLKQARESRAAESLSNWLRRYELSQNKGNATVWEMHGIAGTVELLFGMKRPRYVRDYSEAIIGDLAEFSMKKQTDGVLSFSFELRDVFGEARRKGYEDPLQFYRIEY</sequence>
<keyword evidence="2" id="KW-1185">Reference proteome</keyword>
<dbReference type="RefSeq" id="XP_017994571.1">
    <property type="nucleotide sequence ID" value="XM_018145108.1"/>
</dbReference>
<dbReference type="AlphaFoldDB" id="A0A0N0NHI6"/>
<comment type="caution">
    <text evidence="1">The sequence shown here is derived from an EMBL/GenBank/DDBJ whole genome shotgun (WGS) entry which is preliminary data.</text>
</comment>
<reference evidence="1 2" key="1">
    <citation type="submission" date="2015-06" db="EMBL/GenBank/DDBJ databases">
        <title>Draft genome of the ant-associated black yeast Phialophora attae CBS 131958.</title>
        <authorList>
            <person name="Moreno L.F."/>
            <person name="Stielow B.J."/>
            <person name="de Hoog S."/>
            <person name="Vicente V.A."/>
            <person name="Weiss V.A."/>
            <person name="de Vries M."/>
            <person name="Cruz L.M."/>
            <person name="Souza E.M."/>
        </authorList>
    </citation>
    <scope>NUCLEOTIDE SEQUENCE [LARGE SCALE GENOMIC DNA]</scope>
    <source>
        <strain evidence="1 2">CBS 131958</strain>
    </source>
</reference>
<gene>
    <name evidence="1" type="ORF">AB675_4935</name>
</gene>
<dbReference type="VEuPathDB" id="FungiDB:AB675_4935"/>
<dbReference type="GeneID" id="28736988"/>
<evidence type="ECO:0000313" key="2">
    <source>
        <dbReference type="Proteomes" id="UP000038010"/>
    </source>
</evidence>
<protein>
    <submittedName>
        <fullName evidence="1">Uncharacterized protein</fullName>
    </submittedName>
</protein>
<proteinExistence type="predicted"/>
<dbReference type="EMBL" id="LFJN01000055">
    <property type="protein sequence ID" value="KPI34608.1"/>
    <property type="molecule type" value="Genomic_DNA"/>
</dbReference>
<organism evidence="1 2">
    <name type="scientific">Cyphellophora attinorum</name>
    <dbReference type="NCBI Taxonomy" id="1664694"/>
    <lineage>
        <taxon>Eukaryota</taxon>
        <taxon>Fungi</taxon>
        <taxon>Dikarya</taxon>
        <taxon>Ascomycota</taxon>
        <taxon>Pezizomycotina</taxon>
        <taxon>Eurotiomycetes</taxon>
        <taxon>Chaetothyriomycetidae</taxon>
        <taxon>Chaetothyriales</taxon>
        <taxon>Cyphellophoraceae</taxon>
        <taxon>Cyphellophora</taxon>
    </lineage>
</organism>
<dbReference type="Proteomes" id="UP000038010">
    <property type="component" value="Unassembled WGS sequence"/>
</dbReference>
<accession>A0A0N0NHI6</accession>
<name>A0A0N0NHI6_9EURO</name>
<evidence type="ECO:0000313" key="1">
    <source>
        <dbReference type="EMBL" id="KPI34608.1"/>
    </source>
</evidence>